<sequence>MNFRFSSWRWMESIRSEALMDSGYPEDPIRKLMGFEHPFAFVLTGPKPKKIKKWQKSRLGPLLNLQTSIGTCKQVSIRLGNLCSHFPFRFSIKIQIKLRDI</sequence>
<organism evidence="1">
    <name type="scientific">Rhizophora mucronata</name>
    <name type="common">Asiatic mangrove</name>
    <dbReference type="NCBI Taxonomy" id="61149"/>
    <lineage>
        <taxon>Eukaryota</taxon>
        <taxon>Viridiplantae</taxon>
        <taxon>Streptophyta</taxon>
        <taxon>Embryophyta</taxon>
        <taxon>Tracheophyta</taxon>
        <taxon>Spermatophyta</taxon>
        <taxon>Magnoliopsida</taxon>
        <taxon>eudicotyledons</taxon>
        <taxon>Gunneridae</taxon>
        <taxon>Pentapetalae</taxon>
        <taxon>rosids</taxon>
        <taxon>fabids</taxon>
        <taxon>Malpighiales</taxon>
        <taxon>Rhizophoraceae</taxon>
        <taxon>Rhizophora</taxon>
    </lineage>
</organism>
<protein>
    <submittedName>
        <fullName evidence="1">Peptidyl-prolyl cis-trans isomerase FKBP16-1ic isoform X1</fullName>
    </submittedName>
</protein>
<name>A0A2P2MDH7_RHIMU</name>
<reference evidence="1" key="1">
    <citation type="submission" date="2018-02" db="EMBL/GenBank/DDBJ databases">
        <title>Rhizophora mucronata_Transcriptome.</title>
        <authorList>
            <person name="Meera S.P."/>
            <person name="Sreeshan A."/>
            <person name="Augustine A."/>
        </authorList>
    </citation>
    <scope>NUCLEOTIDE SEQUENCE</scope>
    <source>
        <tissue evidence="1">Leaf</tissue>
    </source>
</reference>
<dbReference type="AlphaFoldDB" id="A0A2P2MDH7"/>
<keyword evidence="1" id="KW-0413">Isomerase</keyword>
<evidence type="ECO:0000313" key="1">
    <source>
        <dbReference type="EMBL" id="MBX28278.1"/>
    </source>
</evidence>
<proteinExistence type="predicted"/>
<accession>A0A2P2MDH7</accession>
<dbReference type="GO" id="GO:0016853">
    <property type="term" value="F:isomerase activity"/>
    <property type="evidence" value="ECO:0007669"/>
    <property type="project" value="UniProtKB-KW"/>
</dbReference>
<dbReference type="EMBL" id="GGEC01047794">
    <property type="protein sequence ID" value="MBX28278.1"/>
    <property type="molecule type" value="Transcribed_RNA"/>
</dbReference>
<dbReference type="EMBL" id="GGEC01047791">
    <property type="protein sequence ID" value="MBX28275.1"/>
    <property type="molecule type" value="Transcribed_RNA"/>
</dbReference>